<dbReference type="CDD" id="cd19077">
    <property type="entry name" value="AKR_AKR8A1-2"/>
    <property type="match status" value="1"/>
</dbReference>
<reference evidence="3" key="2">
    <citation type="submission" date="2024-01" db="EMBL/GenBank/DDBJ databases">
        <title>Comparative genomics of Cryptococcus and Kwoniella reveals pathogenesis evolution and contrasting modes of karyotype evolution via chromosome fusion or intercentromeric recombination.</title>
        <authorList>
            <person name="Coelho M.A."/>
            <person name="David-Palma M."/>
            <person name="Shea T."/>
            <person name="Bowers K."/>
            <person name="McGinley-Smith S."/>
            <person name="Mohammad A.W."/>
            <person name="Gnirke A."/>
            <person name="Yurkov A.M."/>
            <person name="Nowrousian M."/>
            <person name="Sun S."/>
            <person name="Cuomo C.A."/>
            <person name="Heitman J."/>
        </authorList>
    </citation>
    <scope>NUCLEOTIDE SEQUENCE</scope>
    <source>
        <strain evidence="3">CBS 12478</strain>
    </source>
</reference>
<dbReference type="RefSeq" id="XP_065823875.1">
    <property type="nucleotide sequence ID" value="XM_065967803.1"/>
</dbReference>
<dbReference type="AlphaFoldDB" id="A0AAJ8LN42"/>
<dbReference type="InterPro" id="IPR050791">
    <property type="entry name" value="Aldo-Keto_reductase"/>
</dbReference>
<evidence type="ECO:0000313" key="4">
    <source>
        <dbReference type="Proteomes" id="UP000322225"/>
    </source>
</evidence>
<dbReference type="PANTHER" id="PTHR43625:SF78">
    <property type="entry name" value="PYRIDOXAL REDUCTASE-RELATED"/>
    <property type="match status" value="1"/>
</dbReference>
<dbReference type="KEGG" id="ksn:43589141"/>
<evidence type="ECO:0000256" key="1">
    <source>
        <dbReference type="ARBA" id="ARBA00023002"/>
    </source>
</evidence>
<dbReference type="InterPro" id="IPR036812">
    <property type="entry name" value="NAD(P)_OxRdtase_dom_sf"/>
</dbReference>
<proteinExistence type="predicted"/>
<dbReference type="EMBL" id="CP144061">
    <property type="protein sequence ID" value="WWD21753.1"/>
    <property type="molecule type" value="Genomic_DNA"/>
</dbReference>
<feature type="domain" description="NADP-dependent oxidoreductase" evidence="2">
    <location>
        <begin position="17"/>
        <end position="309"/>
    </location>
</feature>
<dbReference type="Gene3D" id="3.20.20.100">
    <property type="entry name" value="NADP-dependent oxidoreductase domain"/>
    <property type="match status" value="1"/>
</dbReference>
<dbReference type="PANTHER" id="PTHR43625">
    <property type="entry name" value="AFLATOXIN B1 ALDEHYDE REDUCTASE"/>
    <property type="match status" value="1"/>
</dbReference>
<dbReference type="GO" id="GO:0016491">
    <property type="term" value="F:oxidoreductase activity"/>
    <property type="evidence" value="ECO:0007669"/>
    <property type="project" value="UniProtKB-KW"/>
</dbReference>
<dbReference type="GeneID" id="43589141"/>
<name>A0AAJ8LN42_9TREE</name>
<gene>
    <name evidence="3" type="ORF">CI109_106240</name>
</gene>
<dbReference type="Proteomes" id="UP000322225">
    <property type="component" value="Chromosome 11"/>
</dbReference>
<sequence>MSIIPTLKIAGKNVGRVGYGLMQLTWADQPPSQEVSFAAMKAAVDAGANCWSSATIYGPDNANVRLIAAFLKKYPEYKEKVVLVIKGCHDQGAWLPKGGDIDFVRRELKELKEILGDKKIDVYLPARLDPNASVEKVFQNMVTLQKEGHFTAIGAGEINAESLERAAKVAPISLVENELSLFTQDEPIRKVLDWSTKNQIPYFAYSPLGHGFLAGRWKSIEDLPENSRLKSFPWFQGEAFENNVKLVERLDVIAKKKGVTTSQLALAWITQLSPYTLPIPASTKPDRVRANTESVNIKFTPEELDEINTFVANNKAVGDRYPKHLLPFLVSPSTIQGIECWLLTATTADAMNEPNRCLF</sequence>
<evidence type="ECO:0000313" key="3">
    <source>
        <dbReference type="EMBL" id="WWD21753.1"/>
    </source>
</evidence>
<dbReference type="GO" id="GO:0005737">
    <property type="term" value="C:cytoplasm"/>
    <property type="evidence" value="ECO:0007669"/>
    <property type="project" value="TreeGrafter"/>
</dbReference>
<keyword evidence="4" id="KW-1185">Reference proteome</keyword>
<accession>A0AAJ8LN42</accession>
<dbReference type="SUPFAM" id="SSF51430">
    <property type="entry name" value="NAD(P)-linked oxidoreductase"/>
    <property type="match status" value="1"/>
</dbReference>
<organism evidence="3 4">
    <name type="scientific">Kwoniella shandongensis</name>
    <dbReference type="NCBI Taxonomy" id="1734106"/>
    <lineage>
        <taxon>Eukaryota</taxon>
        <taxon>Fungi</taxon>
        <taxon>Dikarya</taxon>
        <taxon>Basidiomycota</taxon>
        <taxon>Agaricomycotina</taxon>
        <taxon>Tremellomycetes</taxon>
        <taxon>Tremellales</taxon>
        <taxon>Cryptococcaceae</taxon>
        <taxon>Kwoniella</taxon>
    </lineage>
</organism>
<dbReference type="InterPro" id="IPR023210">
    <property type="entry name" value="NADP_OxRdtase_dom"/>
</dbReference>
<protein>
    <recommendedName>
        <fullName evidence="2">NADP-dependent oxidoreductase domain-containing protein</fullName>
    </recommendedName>
</protein>
<keyword evidence="1" id="KW-0560">Oxidoreductase</keyword>
<evidence type="ECO:0000259" key="2">
    <source>
        <dbReference type="Pfam" id="PF00248"/>
    </source>
</evidence>
<dbReference type="Pfam" id="PF00248">
    <property type="entry name" value="Aldo_ket_red"/>
    <property type="match status" value="1"/>
</dbReference>
<reference evidence="3" key="1">
    <citation type="submission" date="2017-08" db="EMBL/GenBank/DDBJ databases">
        <authorList>
            <person name="Cuomo C."/>
            <person name="Billmyre B."/>
            <person name="Heitman J."/>
        </authorList>
    </citation>
    <scope>NUCLEOTIDE SEQUENCE</scope>
    <source>
        <strain evidence="3">CBS 12478</strain>
    </source>
</reference>